<accession>A0A6M3KX35</accession>
<dbReference type="AlphaFoldDB" id="A0A6M3KX35"/>
<proteinExistence type="predicted"/>
<name>A0A6M3KX35_9ZZZZ</name>
<dbReference type="EMBL" id="MT142610">
    <property type="protein sequence ID" value="QJA86044.1"/>
    <property type="molecule type" value="Genomic_DNA"/>
</dbReference>
<protein>
    <submittedName>
        <fullName evidence="2">Uncharacterized protein</fullName>
    </submittedName>
</protein>
<evidence type="ECO:0000313" key="3">
    <source>
        <dbReference type="EMBL" id="QJI04374.1"/>
    </source>
</evidence>
<evidence type="ECO:0000313" key="2">
    <source>
        <dbReference type="EMBL" id="QJA86044.1"/>
    </source>
</evidence>
<dbReference type="EMBL" id="MT142367">
    <property type="protein sequence ID" value="QJA79116.1"/>
    <property type="molecule type" value="Genomic_DNA"/>
</dbReference>
<organism evidence="2">
    <name type="scientific">viral metagenome</name>
    <dbReference type="NCBI Taxonomy" id="1070528"/>
    <lineage>
        <taxon>unclassified sequences</taxon>
        <taxon>metagenomes</taxon>
        <taxon>organismal metagenomes</taxon>
    </lineage>
</organism>
<reference evidence="2" key="1">
    <citation type="submission" date="2020-03" db="EMBL/GenBank/DDBJ databases">
        <title>The deep terrestrial virosphere.</title>
        <authorList>
            <person name="Holmfeldt K."/>
            <person name="Nilsson E."/>
            <person name="Simone D."/>
            <person name="Lopez-Fernandez M."/>
            <person name="Wu X."/>
            <person name="de Brujin I."/>
            <person name="Lundin D."/>
            <person name="Andersson A."/>
            <person name="Bertilsson S."/>
            <person name="Dopson M."/>
        </authorList>
    </citation>
    <scope>NUCLEOTIDE SEQUENCE</scope>
    <source>
        <strain evidence="1">MM415A00943</strain>
        <strain evidence="2">MM415B02148</strain>
        <strain evidence="3">TM448B07679</strain>
    </source>
</reference>
<evidence type="ECO:0000313" key="1">
    <source>
        <dbReference type="EMBL" id="QJA79116.1"/>
    </source>
</evidence>
<sequence length="67" mass="7371">MSLRDDMNLILIGHSGQNTVGQCTTDLLALIRKAVEEIKNPVPISRTGEYLGFCEGIKAVEKLLEVK</sequence>
<gene>
    <name evidence="1" type="ORF">MM415A00943_0019</name>
    <name evidence="2" type="ORF">MM415B02148_0030</name>
    <name evidence="3" type="ORF">TM448B07679_0004</name>
</gene>
<dbReference type="EMBL" id="MT145174">
    <property type="protein sequence ID" value="QJI04374.1"/>
    <property type="molecule type" value="Genomic_DNA"/>
</dbReference>